<evidence type="ECO:0000256" key="2">
    <source>
        <dbReference type="ARBA" id="ARBA00022737"/>
    </source>
</evidence>
<dbReference type="InterPro" id="IPR001611">
    <property type="entry name" value="Leu-rich_rpt"/>
</dbReference>
<reference evidence="5" key="1">
    <citation type="journal article" date="2022" name="Front. Microbiol.">
        <title>Genome-based taxonomic rearrangement of Oceanobacter-related bacteria including the description of Thalassolituus hydrocarbonoclasticus sp. nov. and Thalassolituus pacificus sp. nov. and emended description of the genus Thalassolituus.</title>
        <authorList>
            <person name="Dong C."/>
            <person name="Wei L."/>
            <person name="Wang J."/>
            <person name="Lai Q."/>
            <person name="Huang Z."/>
            <person name="Shao Z."/>
        </authorList>
    </citation>
    <scope>NUCLEOTIDE SEQUENCE</scope>
    <source>
        <strain evidence="5">59MF3M-4</strain>
    </source>
</reference>
<evidence type="ECO:0000256" key="1">
    <source>
        <dbReference type="ARBA" id="ARBA00022614"/>
    </source>
</evidence>
<dbReference type="PANTHER" id="PTHR48051">
    <property type="match status" value="1"/>
</dbReference>
<gene>
    <name evidence="5" type="ORF">NYR02_07350</name>
</gene>
<keyword evidence="2" id="KW-0677">Repeat</keyword>
<evidence type="ECO:0000259" key="3">
    <source>
        <dbReference type="Pfam" id="PF21832"/>
    </source>
</evidence>
<sequence length="419" mass="46705">MSHLYDQFSDNIFYANTLSGADPDDVKALYVAYHNECVDLSTYTGLNYLSYAFSVIDCAGLARQQELRHFSCSNSSLSKKQGLISLLQQNRSLAELTISRLSLSAEDAARISGFAELRYLTLSDTSMTAVPGGWSLLSQLQELTLEAQPLTQLPDELGSLAALTALSLKQCRFSKVPDVIGQLSALKTLDLSDNPIRELPESMARLTALEEIDLSGCQLASLPEWLTDLPALKKVNVRNNPFTDLPPALKKLKSKLKIDLKDKALYDSSAREKLMQKSGLVSDFADFGFKLMVIQKLMYEDKTLRPAFDVCEFVKKPENAHMDPESEQAYQVMPEVRDYFQKLGIPQHLLADITELCADGGDDIYSQLAPRWSGSEDYFDMHSAQDIRHLPKLNVIESPFLTTSFCDEADAFDVEVIAL</sequence>
<dbReference type="Pfam" id="PF23598">
    <property type="entry name" value="LRR_14"/>
    <property type="match status" value="1"/>
</dbReference>
<dbReference type="SUPFAM" id="SSF52047">
    <property type="entry name" value="RNI-like"/>
    <property type="match status" value="1"/>
</dbReference>
<organism evidence="5 6">
    <name type="scientific">Thalassolituus pacificus</name>
    <dbReference type="NCBI Taxonomy" id="2975440"/>
    <lineage>
        <taxon>Bacteria</taxon>
        <taxon>Pseudomonadati</taxon>
        <taxon>Pseudomonadota</taxon>
        <taxon>Gammaproteobacteria</taxon>
        <taxon>Oceanospirillales</taxon>
        <taxon>Oceanospirillaceae</taxon>
        <taxon>Thalassolituus</taxon>
    </lineage>
</organism>
<dbReference type="InterPro" id="IPR032675">
    <property type="entry name" value="LRR_dom_sf"/>
</dbReference>
<name>A0A9X2WEL0_9GAMM</name>
<proteinExistence type="predicted"/>
<dbReference type="Pfam" id="PF21832">
    <property type="entry name" value="DUF6892"/>
    <property type="match status" value="1"/>
</dbReference>
<dbReference type="Proteomes" id="UP001147830">
    <property type="component" value="Unassembled WGS sequence"/>
</dbReference>
<evidence type="ECO:0000259" key="4">
    <source>
        <dbReference type="Pfam" id="PF23598"/>
    </source>
</evidence>
<evidence type="ECO:0000313" key="6">
    <source>
        <dbReference type="Proteomes" id="UP001147830"/>
    </source>
</evidence>
<keyword evidence="1" id="KW-0433">Leucine-rich repeat</keyword>
<evidence type="ECO:0000313" key="5">
    <source>
        <dbReference type="EMBL" id="MCT7358829.1"/>
    </source>
</evidence>
<dbReference type="InterPro" id="IPR003591">
    <property type="entry name" value="Leu-rich_rpt_typical-subtyp"/>
</dbReference>
<keyword evidence="6" id="KW-1185">Reference proteome</keyword>
<protein>
    <submittedName>
        <fullName evidence="5">Leucine-rich repeat domain-containing protein</fullName>
    </submittedName>
</protein>
<dbReference type="InterPro" id="IPR055414">
    <property type="entry name" value="LRR_R13L4/SHOC2-like"/>
</dbReference>
<dbReference type="SMART" id="SM00369">
    <property type="entry name" value="LRR_TYP"/>
    <property type="match status" value="4"/>
</dbReference>
<feature type="domain" description="Disease resistance R13L4/SHOC-2-like LRR" evidence="4">
    <location>
        <begin position="156"/>
        <end position="276"/>
    </location>
</feature>
<feature type="domain" description="DUF6892" evidence="3">
    <location>
        <begin position="283"/>
        <end position="416"/>
    </location>
</feature>
<comment type="caution">
    <text evidence="5">The sequence shown here is derived from an EMBL/GenBank/DDBJ whole genome shotgun (WGS) entry which is preliminary data.</text>
</comment>
<dbReference type="Gene3D" id="3.80.10.10">
    <property type="entry name" value="Ribonuclease Inhibitor"/>
    <property type="match status" value="1"/>
</dbReference>
<dbReference type="RefSeq" id="WP_260975732.1">
    <property type="nucleotide sequence ID" value="NZ_JAOANI010000015.1"/>
</dbReference>
<dbReference type="EMBL" id="JAOANI010000015">
    <property type="protein sequence ID" value="MCT7358829.1"/>
    <property type="molecule type" value="Genomic_DNA"/>
</dbReference>
<dbReference type="InterPro" id="IPR054187">
    <property type="entry name" value="DUF6892"/>
</dbReference>
<reference evidence="5" key="2">
    <citation type="submission" date="2022-08" db="EMBL/GenBank/DDBJ databases">
        <authorList>
            <person name="Dong C."/>
        </authorList>
    </citation>
    <scope>NUCLEOTIDE SEQUENCE</scope>
    <source>
        <strain evidence="5">59MF3M-4</strain>
    </source>
</reference>
<dbReference type="GO" id="GO:0005737">
    <property type="term" value="C:cytoplasm"/>
    <property type="evidence" value="ECO:0007669"/>
    <property type="project" value="TreeGrafter"/>
</dbReference>
<dbReference type="AlphaFoldDB" id="A0A9X2WEL0"/>
<dbReference type="PANTHER" id="PTHR48051:SF54">
    <property type="entry name" value="LEUCINE-RICH REPEAT-CONTAINING PROTEIN"/>
    <property type="match status" value="1"/>
</dbReference>
<accession>A0A9X2WEL0</accession>
<dbReference type="InterPro" id="IPR050216">
    <property type="entry name" value="LRR_domain-containing"/>
</dbReference>
<dbReference type="PROSITE" id="PS51450">
    <property type="entry name" value="LRR"/>
    <property type="match status" value="1"/>
</dbReference>